<dbReference type="EMBL" id="FNDJ01000028">
    <property type="protein sequence ID" value="SDL64847.1"/>
    <property type="molecule type" value="Genomic_DNA"/>
</dbReference>
<dbReference type="GO" id="GO:0006313">
    <property type="term" value="P:DNA transposition"/>
    <property type="evidence" value="ECO:0007669"/>
    <property type="project" value="InterPro"/>
</dbReference>
<dbReference type="STRING" id="633440.SAMN05421869_128100"/>
<dbReference type="RefSeq" id="WP_090945346.1">
    <property type="nucleotide sequence ID" value="NZ_FNDJ01000028.1"/>
</dbReference>
<dbReference type="GO" id="GO:0003677">
    <property type="term" value="F:DNA binding"/>
    <property type="evidence" value="ECO:0007669"/>
    <property type="project" value="InterPro"/>
</dbReference>
<dbReference type="GO" id="GO:0004803">
    <property type="term" value="F:transposase activity"/>
    <property type="evidence" value="ECO:0007669"/>
    <property type="project" value="InterPro"/>
</dbReference>
<dbReference type="OrthoDB" id="3335835at2"/>
<accession>A0A1G9LT01</accession>
<sequence>MPLCRSRHKAKKIAGRKRSIVTDTLGLLLAVLVTAAGVSDSAAGLPLLTQVAAAQPTLTKAWADSAYRTTVIDGAASLGIDVEVVSRDPAAKGFTPLPRRWVAERTFGSLMLHRRLTRDYEARPDRSEAMIHIAMIDLMTRRLTGENTPTWRGT</sequence>
<reference evidence="2 3" key="1">
    <citation type="submission" date="2016-10" db="EMBL/GenBank/DDBJ databases">
        <authorList>
            <person name="de Groot N.N."/>
        </authorList>
    </citation>
    <scope>NUCLEOTIDE SEQUENCE [LARGE SCALE GENOMIC DNA]</scope>
    <source>
        <strain evidence="2 3">CGMCC 4.6533</strain>
    </source>
</reference>
<dbReference type="AlphaFoldDB" id="A0A1G9LT01"/>
<dbReference type="PANTHER" id="PTHR30007">
    <property type="entry name" value="PHP DOMAIN PROTEIN"/>
    <property type="match status" value="1"/>
</dbReference>
<evidence type="ECO:0000259" key="1">
    <source>
        <dbReference type="Pfam" id="PF01609"/>
    </source>
</evidence>
<organism evidence="2 3">
    <name type="scientific">Nonomuraea jiangxiensis</name>
    <dbReference type="NCBI Taxonomy" id="633440"/>
    <lineage>
        <taxon>Bacteria</taxon>
        <taxon>Bacillati</taxon>
        <taxon>Actinomycetota</taxon>
        <taxon>Actinomycetes</taxon>
        <taxon>Streptosporangiales</taxon>
        <taxon>Streptosporangiaceae</taxon>
        <taxon>Nonomuraea</taxon>
    </lineage>
</organism>
<evidence type="ECO:0000313" key="2">
    <source>
        <dbReference type="EMBL" id="SDL64847.1"/>
    </source>
</evidence>
<gene>
    <name evidence="2" type="ORF">SAMN05421869_128100</name>
</gene>
<dbReference type="PANTHER" id="PTHR30007:SF0">
    <property type="entry name" value="TRANSPOSASE"/>
    <property type="match status" value="1"/>
</dbReference>
<dbReference type="Pfam" id="PF01609">
    <property type="entry name" value="DDE_Tnp_1"/>
    <property type="match status" value="1"/>
</dbReference>
<proteinExistence type="predicted"/>
<feature type="domain" description="Transposase IS4-like" evidence="1">
    <location>
        <begin position="7"/>
        <end position="135"/>
    </location>
</feature>
<keyword evidence="3" id="KW-1185">Reference proteome</keyword>
<evidence type="ECO:0000313" key="3">
    <source>
        <dbReference type="Proteomes" id="UP000199202"/>
    </source>
</evidence>
<protein>
    <submittedName>
        <fullName evidence="2">Transposase</fullName>
    </submittedName>
</protein>
<dbReference type="Proteomes" id="UP000199202">
    <property type="component" value="Unassembled WGS sequence"/>
</dbReference>
<name>A0A1G9LT01_9ACTN</name>
<dbReference type="InterPro" id="IPR002559">
    <property type="entry name" value="Transposase_11"/>
</dbReference>